<dbReference type="InterPro" id="IPR005586">
    <property type="entry name" value="ABC_trans_aux"/>
</dbReference>
<proteinExistence type="predicted"/>
<reference evidence="3" key="1">
    <citation type="submission" date="2022-04" db="EMBL/GenBank/DDBJ databases">
        <title>Lysobacter sp. CAU 1642 isolated from sea sand.</title>
        <authorList>
            <person name="Kim W."/>
        </authorList>
    </citation>
    <scope>NUCLEOTIDE SEQUENCE</scope>
    <source>
        <strain evidence="3">CAU 1642</strain>
    </source>
</reference>
<dbReference type="Gene3D" id="3.40.50.10610">
    <property type="entry name" value="ABC-type transport auxiliary lipoprotein component"/>
    <property type="match status" value="1"/>
</dbReference>
<dbReference type="Proteomes" id="UP001431449">
    <property type="component" value="Unassembled WGS sequence"/>
</dbReference>
<feature type="region of interest" description="Disordered" evidence="1">
    <location>
        <begin position="208"/>
        <end position="231"/>
    </location>
</feature>
<name>A0ABT0GJ37_9GAMM</name>
<dbReference type="SUPFAM" id="SSF159594">
    <property type="entry name" value="XCC0632-like"/>
    <property type="match status" value="1"/>
</dbReference>
<evidence type="ECO:0000313" key="4">
    <source>
        <dbReference type="Proteomes" id="UP001431449"/>
    </source>
</evidence>
<comment type="caution">
    <text evidence="3">The sequence shown here is derived from an EMBL/GenBank/DDBJ whole genome shotgun (WGS) entry which is preliminary data.</text>
</comment>
<keyword evidence="3" id="KW-0449">Lipoprotein</keyword>
<dbReference type="PROSITE" id="PS51257">
    <property type="entry name" value="PROKAR_LIPOPROTEIN"/>
    <property type="match status" value="1"/>
</dbReference>
<feature type="compositionally biased region" description="Low complexity" evidence="1">
    <location>
        <begin position="217"/>
        <end position="231"/>
    </location>
</feature>
<accession>A0ABT0GJ37</accession>
<dbReference type="RefSeq" id="WP_248208876.1">
    <property type="nucleotide sequence ID" value="NZ_JALNMH010000007.1"/>
</dbReference>
<evidence type="ECO:0000256" key="1">
    <source>
        <dbReference type="SAM" id="MobiDB-lite"/>
    </source>
</evidence>
<keyword evidence="4" id="KW-1185">Reference proteome</keyword>
<dbReference type="EMBL" id="JALNMH010000007">
    <property type="protein sequence ID" value="MCK7594015.1"/>
    <property type="molecule type" value="Genomic_DNA"/>
</dbReference>
<gene>
    <name evidence="3" type="ORF">M0G41_10055</name>
</gene>
<feature type="domain" description="ABC-type transport auxiliary lipoprotein component" evidence="2">
    <location>
        <begin position="47"/>
        <end position="194"/>
    </location>
</feature>
<evidence type="ECO:0000259" key="2">
    <source>
        <dbReference type="Pfam" id="PF03886"/>
    </source>
</evidence>
<protein>
    <submittedName>
        <fullName evidence="3">ABC-type transport auxiliary lipoprotein family protein</fullName>
    </submittedName>
</protein>
<sequence>MNRPYARPAVRPFRSSLKLAGIALAAGLLAGCGLTPRAPLAVVDVPAQASPMASAEALPLQLLVPEPQASALLDGTRILVRDEAGQLAQLAGVALPDRTPRWLQSQLLRALSGSFAAAAAPGGGIKPDLQLVLRIERFELDYSAGAQARVELHALLLDAASARAVASARFVQDAPVEGGGSAAGAQTLQRAAHAAVFELARWTTTQAAAASERITDTDTAAAPQQDAAKGR</sequence>
<dbReference type="Pfam" id="PF03886">
    <property type="entry name" value="ABC_trans_aux"/>
    <property type="match status" value="1"/>
</dbReference>
<organism evidence="3 4">
    <name type="scientific">Pseudomarimonas salicorniae</name>
    <dbReference type="NCBI Taxonomy" id="2933270"/>
    <lineage>
        <taxon>Bacteria</taxon>
        <taxon>Pseudomonadati</taxon>
        <taxon>Pseudomonadota</taxon>
        <taxon>Gammaproteobacteria</taxon>
        <taxon>Lysobacterales</taxon>
        <taxon>Lysobacteraceae</taxon>
        <taxon>Pseudomarimonas</taxon>
    </lineage>
</organism>
<evidence type="ECO:0000313" key="3">
    <source>
        <dbReference type="EMBL" id="MCK7594015.1"/>
    </source>
</evidence>